<evidence type="ECO:0000256" key="7">
    <source>
        <dbReference type="ARBA" id="ARBA00023170"/>
    </source>
</evidence>
<proteinExistence type="inferred from homology"/>
<dbReference type="PROSITE" id="PS50262">
    <property type="entry name" value="G_PROTEIN_RECEP_F1_2"/>
    <property type="match status" value="1"/>
</dbReference>
<dbReference type="OrthoDB" id="6086428at2759"/>
<keyword evidence="6 11" id="KW-0472">Membrane</keyword>
<feature type="transmembrane region" description="Helical" evidence="11">
    <location>
        <begin position="86"/>
        <end position="103"/>
    </location>
</feature>
<feature type="domain" description="G-protein coupled receptors family 1 profile" evidence="12">
    <location>
        <begin position="26"/>
        <end position="274"/>
    </location>
</feature>
<dbReference type="InterPro" id="IPR017452">
    <property type="entry name" value="GPCR_Rhodpsn_7TM"/>
</dbReference>
<feature type="transmembrane region" description="Helical" evidence="11">
    <location>
        <begin position="46"/>
        <end position="66"/>
    </location>
</feature>
<dbReference type="Gene3D" id="1.20.1070.10">
    <property type="entry name" value="Rhodopsin 7-helix transmembrane proteins"/>
    <property type="match status" value="1"/>
</dbReference>
<evidence type="ECO:0000256" key="5">
    <source>
        <dbReference type="ARBA" id="ARBA00023040"/>
    </source>
</evidence>
<dbReference type="PROSITE" id="PS00237">
    <property type="entry name" value="G_PROTEIN_RECEP_F1_1"/>
    <property type="match status" value="1"/>
</dbReference>
<evidence type="ECO:0000313" key="14">
    <source>
        <dbReference type="Proteomes" id="UP000770717"/>
    </source>
</evidence>
<evidence type="ECO:0000259" key="12">
    <source>
        <dbReference type="PROSITE" id="PS50262"/>
    </source>
</evidence>
<evidence type="ECO:0000256" key="8">
    <source>
        <dbReference type="ARBA" id="ARBA00023180"/>
    </source>
</evidence>
<feature type="transmembrane region" description="Helical" evidence="11">
    <location>
        <begin position="12"/>
        <end position="34"/>
    </location>
</feature>
<keyword evidence="4 11" id="KW-1133">Transmembrane helix</keyword>
<evidence type="ECO:0000256" key="3">
    <source>
        <dbReference type="ARBA" id="ARBA00022692"/>
    </source>
</evidence>
<dbReference type="SUPFAM" id="SSF81321">
    <property type="entry name" value="Family A G protein-coupled receptor-like"/>
    <property type="match status" value="1"/>
</dbReference>
<name>A0A8J6EEI2_ELECQ</name>
<dbReference type="FunFam" id="1.20.1070.10:FF:000142">
    <property type="entry name" value="G protein-coupled receptor 55"/>
    <property type="match status" value="1"/>
</dbReference>
<gene>
    <name evidence="13" type="ORF">GDO78_014434</name>
</gene>
<keyword evidence="7 10" id="KW-0675">Receptor</keyword>
<dbReference type="AlphaFoldDB" id="A0A8J6EEI2"/>
<sequence length="293" mass="33745">MEKRNPSVDIFLITLLTCVFTCGTIFNSLAVWVFCFKMKKWTVTRIFMMSLLASDCCLLFTLPFRMYSTQQDWHLGNSWCNALRSFYFMNTYVSIAVITLISIDRYVAIQFPMRARTLRTPKKAALACGIIWLVYIALRLYHIISIERSSSESKICFRKVTERPLVLSLYLTVFGSCLPMVILIFCSTQIILTLKKKEKTSMNEEKDIKKSISIVKTNLAIFLLCFLPLSTGNIVRFVIESVSSDCSLIKLINDVVHVAQGISDLNCCLDSICYYFVAKEFWEKVSLFPRFKN</sequence>
<feature type="transmembrane region" description="Helical" evidence="11">
    <location>
        <begin position="215"/>
        <end position="239"/>
    </location>
</feature>
<evidence type="ECO:0000256" key="1">
    <source>
        <dbReference type="ARBA" id="ARBA00004651"/>
    </source>
</evidence>
<comment type="similarity">
    <text evidence="10">Belongs to the G-protein coupled receptor 1 family.</text>
</comment>
<organism evidence="13 14">
    <name type="scientific">Eleutherodactylus coqui</name>
    <name type="common">Puerto Rican coqui</name>
    <dbReference type="NCBI Taxonomy" id="57060"/>
    <lineage>
        <taxon>Eukaryota</taxon>
        <taxon>Metazoa</taxon>
        <taxon>Chordata</taxon>
        <taxon>Craniata</taxon>
        <taxon>Vertebrata</taxon>
        <taxon>Euteleostomi</taxon>
        <taxon>Amphibia</taxon>
        <taxon>Batrachia</taxon>
        <taxon>Anura</taxon>
        <taxon>Neobatrachia</taxon>
        <taxon>Hyloidea</taxon>
        <taxon>Eleutherodactylidae</taxon>
        <taxon>Eleutherodactylinae</taxon>
        <taxon>Eleutherodactylus</taxon>
        <taxon>Eleutherodactylus</taxon>
    </lineage>
</organism>
<feature type="transmembrane region" description="Helical" evidence="11">
    <location>
        <begin position="167"/>
        <end position="194"/>
    </location>
</feature>
<accession>A0A8J6EEI2</accession>
<keyword evidence="8" id="KW-0325">Glycoprotein</keyword>
<evidence type="ECO:0000313" key="13">
    <source>
        <dbReference type="EMBL" id="KAG9467708.1"/>
    </source>
</evidence>
<protein>
    <recommendedName>
        <fullName evidence="12">G-protein coupled receptors family 1 profile domain-containing protein</fullName>
    </recommendedName>
</protein>
<evidence type="ECO:0000256" key="9">
    <source>
        <dbReference type="ARBA" id="ARBA00023224"/>
    </source>
</evidence>
<keyword evidence="3 10" id="KW-0812">Transmembrane</keyword>
<dbReference type="Proteomes" id="UP000770717">
    <property type="component" value="Unassembled WGS sequence"/>
</dbReference>
<dbReference type="GO" id="GO:0035025">
    <property type="term" value="P:positive regulation of Rho protein signal transduction"/>
    <property type="evidence" value="ECO:0007669"/>
    <property type="project" value="TreeGrafter"/>
</dbReference>
<evidence type="ECO:0000256" key="6">
    <source>
        <dbReference type="ARBA" id="ARBA00023136"/>
    </source>
</evidence>
<evidence type="ECO:0000256" key="4">
    <source>
        <dbReference type="ARBA" id="ARBA00022989"/>
    </source>
</evidence>
<comment type="subcellular location">
    <subcellularLocation>
        <location evidence="1">Cell membrane</location>
        <topology evidence="1">Multi-pass membrane protein</topology>
    </subcellularLocation>
</comment>
<dbReference type="Pfam" id="PF00001">
    <property type="entry name" value="7tm_1"/>
    <property type="match status" value="1"/>
</dbReference>
<dbReference type="InterPro" id="IPR000276">
    <property type="entry name" value="GPCR_Rhodpsn"/>
</dbReference>
<comment type="caution">
    <text evidence="13">The sequence shown here is derived from an EMBL/GenBank/DDBJ whole genome shotgun (WGS) entry which is preliminary data.</text>
</comment>
<dbReference type="PANTHER" id="PTHR24232:SF111">
    <property type="entry name" value="G-PROTEIN COUPLED RECEPTOR 35"/>
    <property type="match status" value="1"/>
</dbReference>
<keyword evidence="5 10" id="KW-0297">G-protein coupled receptor</keyword>
<keyword evidence="9 10" id="KW-0807">Transducer</keyword>
<dbReference type="GO" id="GO:0004930">
    <property type="term" value="F:G protein-coupled receptor activity"/>
    <property type="evidence" value="ECO:0007669"/>
    <property type="project" value="UniProtKB-KW"/>
</dbReference>
<dbReference type="GO" id="GO:0007200">
    <property type="term" value="P:phospholipase C-activating G protein-coupled receptor signaling pathway"/>
    <property type="evidence" value="ECO:0007669"/>
    <property type="project" value="TreeGrafter"/>
</dbReference>
<dbReference type="PANTHER" id="PTHR24232">
    <property type="entry name" value="G-PROTEIN COUPLED RECEPTOR"/>
    <property type="match status" value="1"/>
</dbReference>
<evidence type="ECO:0000256" key="11">
    <source>
        <dbReference type="SAM" id="Phobius"/>
    </source>
</evidence>
<evidence type="ECO:0000256" key="10">
    <source>
        <dbReference type="RuleBase" id="RU000688"/>
    </source>
</evidence>
<feature type="transmembrane region" description="Helical" evidence="11">
    <location>
        <begin position="124"/>
        <end position="144"/>
    </location>
</feature>
<dbReference type="GO" id="GO:0005886">
    <property type="term" value="C:plasma membrane"/>
    <property type="evidence" value="ECO:0007669"/>
    <property type="project" value="UniProtKB-SubCell"/>
</dbReference>
<keyword evidence="2" id="KW-1003">Cell membrane</keyword>
<keyword evidence="14" id="KW-1185">Reference proteome</keyword>
<dbReference type="EMBL" id="WNTK01001231">
    <property type="protein sequence ID" value="KAG9467708.1"/>
    <property type="molecule type" value="Genomic_DNA"/>
</dbReference>
<reference evidence="13" key="1">
    <citation type="thesis" date="2020" institute="ProQuest LLC" country="789 East Eisenhower Parkway, Ann Arbor, MI, USA">
        <title>Comparative Genomics and Chromosome Evolution.</title>
        <authorList>
            <person name="Mudd A.B."/>
        </authorList>
    </citation>
    <scope>NUCLEOTIDE SEQUENCE</scope>
    <source>
        <strain evidence="13">HN-11 Male</strain>
        <tissue evidence="13">Kidney and liver</tissue>
    </source>
</reference>
<dbReference type="PRINTS" id="PR00237">
    <property type="entry name" value="GPCRRHODOPSN"/>
</dbReference>
<evidence type="ECO:0000256" key="2">
    <source>
        <dbReference type="ARBA" id="ARBA00022475"/>
    </source>
</evidence>